<evidence type="ECO:0000313" key="3">
    <source>
        <dbReference type="Proteomes" id="UP001165121"/>
    </source>
</evidence>
<keyword evidence="3" id="KW-1185">Reference proteome</keyword>
<sequence length="319" mass="35639">MWKLTKQASTRLKTKAPDPEGENPIQVAPSWSDVDLEYAFNQKELHDFLALDPVMLMLELKPIGDLQGPLAPPQMATGKLDAVKSLMLLLKEAGLGPGLQIRRIGMMMTRMMMVDDRIDSVQTFHCTIRSRSTWHNRFDTRSDPGSSGTNFLAQATTPIITVDERCTAKSKRPEDVIIGYARSMQVIGKDWGKLVFYRLVADLRTLIREKFSLKDTSDFGIRGGNYIGSPTTDTTVNRNLHGGTWKAWPASHFFSSQRLNSTVIGGGKQRKGKDNTTLVKNDHPDRLLSELDLKTRRRVKISARVSTTPILSAVSTDPI</sequence>
<evidence type="ECO:0000256" key="1">
    <source>
        <dbReference type="SAM" id="MobiDB-lite"/>
    </source>
</evidence>
<dbReference type="OrthoDB" id="127803at2759"/>
<name>A0A9W7CZK0_9STRA</name>
<proteinExistence type="predicted"/>
<gene>
    <name evidence="2" type="ORF">Pfra01_001580600</name>
</gene>
<dbReference type="AlphaFoldDB" id="A0A9W7CZK0"/>
<dbReference type="EMBL" id="BSXT01001733">
    <property type="protein sequence ID" value="GMF44830.1"/>
    <property type="molecule type" value="Genomic_DNA"/>
</dbReference>
<dbReference type="Proteomes" id="UP001165121">
    <property type="component" value="Unassembled WGS sequence"/>
</dbReference>
<evidence type="ECO:0000313" key="2">
    <source>
        <dbReference type="EMBL" id="GMF44830.1"/>
    </source>
</evidence>
<organism evidence="2 3">
    <name type="scientific">Phytophthora fragariaefolia</name>
    <dbReference type="NCBI Taxonomy" id="1490495"/>
    <lineage>
        <taxon>Eukaryota</taxon>
        <taxon>Sar</taxon>
        <taxon>Stramenopiles</taxon>
        <taxon>Oomycota</taxon>
        <taxon>Peronosporomycetes</taxon>
        <taxon>Peronosporales</taxon>
        <taxon>Peronosporaceae</taxon>
        <taxon>Phytophthora</taxon>
    </lineage>
</organism>
<accession>A0A9W7CZK0</accession>
<feature type="region of interest" description="Disordered" evidence="1">
    <location>
        <begin position="1"/>
        <end position="24"/>
    </location>
</feature>
<feature type="compositionally biased region" description="Polar residues" evidence="1">
    <location>
        <begin position="1"/>
        <end position="11"/>
    </location>
</feature>
<comment type="caution">
    <text evidence="2">The sequence shown here is derived from an EMBL/GenBank/DDBJ whole genome shotgun (WGS) entry which is preliminary data.</text>
</comment>
<reference evidence="2" key="1">
    <citation type="submission" date="2023-04" db="EMBL/GenBank/DDBJ databases">
        <title>Phytophthora fragariaefolia NBRC 109709.</title>
        <authorList>
            <person name="Ichikawa N."/>
            <person name="Sato H."/>
            <person name="Tonouchi N."/>
        </authorList>
    </citation>
    <scope>NUCLEOTIDE SEQUENCE</scope>
    <source>
        <strain evidence="2">NBRC 109709</strain>
    </source>
</reference>
<protein>
    <submittedName>
        <fullName evidence="2">Unnamed protein product</fullName>
    </submittedName>
</protein>